<dbReference type="Pfam" id="PF08905">
    <property type="entry name" value="DUF1850"/>
    <property type="match status" value="1"/>
</dbReference>
<evidence type="ECO:0000313" key="2">
    <source>
        <dbReference type="Proteomes" id="UP000189369"/>
    </source>
</evidence>
<organism evidence="1 2">
    <name type="scientific">Paenalcaligenes hominis</name>
    <dbReference type="NCBI Taxonomy" id="643674"/>
    <lineage>
        <taxon>Bacteria</taxon>
        <taxon>Pseudomonadati</taxon>
        <taxon>Pseudomonadota</taxon>
        <taxon>Betaproteobacteria</taxon>
        <taxon>Burkholderiales</taxon>
        <taxon>Alcaligenaceae</taxon>
        <taxon>Paenalcaligenes</taxon>
    </lineage>
</organism>
<dbReference type="STRING" id="643674.PAEH1_05470"/>
<evidence type="ECO:0008006" key="3">
    <source>
        <dbReference type="Google" id="ProtNLM"/>
    </source>
</evidence>
<dbReference type="Proteomes" id="UP000189369">
    <property type="component" value="Chromosome"/>
</dbReference>
<protein>
    <recommendedName>
        <fullName evidence="3">DUF1850 domain-containing protein</fullName>
    </recommendedName>
</protein>
<dbReference type="EMBL" id="CP019697">
    <property type="protein sequence ID" value="AQS51161.1"/>
    <property type="molecule type" value="Genomic_DNA"/>
</dbReference>
<accession>A0A1U9JZH8</accession>
<dbReference type="AlphaFoldDB" id="A0A1U9JZH8"/>
<sequence>MSWMLTVGVCLQWVTTLPAPVTFIPTKDFTLAWQHSIEKVRWEEDYHIEQSQPDQLPLLRVGLARVQGSAAGMEPPPNAKWRAGWYEYQPEPSHQPFLALMRSEYTADYEWCEQNQCQPLADYLPSDGGVTQLSPCQHGAWVRH</sequence>
<gene>
    <name evidence="1" type="ORF">PAEH1_05470</name>
</gene>
<reference evidence="1 2" key="1">
    <citation type="submission" date="2017-01" db="EMBL/GenBank/DDBJ databases">
        <title>Complete Genome Sequence of Paenalcaligenes hominis, Isolated from a paraplegic Patient with neurogenic bladder.</title>
        <authorList>
            <person name="Mukhopadhyay R."/>
            <person name="Joaquin J."/>
            <person name="Hogue R."/>
            <person name="Kilaru A."/>
            <person name="Jospin G."/>
            <person name="Mars K."/>
            <person name="Eisen J.A."/>
            <person name="Chaturvedi V."/>
        </authorList>
    </citation>
    <scope>NUCLEOTIDE SEQUENCE [LARGE SCALE GENOMIC DNA]</scope>
    <source>
        <strain evidence="1 2">15S00501</strain>
    </source>
</reference>
<proteinExistence type="predicted"/>
<evidence type="ECO:0000313" key="1">
    <source>
        <dbReference type="EMBL" id="AQS51161.1"/>
    </source>
</evidence>
<dbReference type="InterPro" id="IPR015001">
    <property type="entry name" value="DUF1850"/>
</dbReference>
<name>A0A1U9JZH8_9BURK</name>
<dbReference type="KEGG" id="phn:PAEH1_05470"/>